<protein>
    <submittedName>
        <fullName evidence="1">Uncharacterized protein</fullName>
    </submittedName>
</protein>
<evidence type="ECO:0000313" key="1">
    <source>
        <dbReference type="EMBL" id="EOY32097.1"/>
    </source>
</evidence>
<keyword evidence="2" id="KW-1185">Reference proteome</keyword>
<gene>
    <name evidence="1" type="ORF">TCM_039589</name>
</gene>
<dbReference type="Gramene" id="EOY32097">
    <property type="protein sequence ID" value="EOY32097"/>
    <property type="gene ID" value="TCM_039589"/>
</dbReference>
<reference evidence="1 2" key="1">
    <citation type="journal article" date="2013" name="Genome Biol.">
        <title>The genome sequence of the most widely cultivated cacao type and its use to identify candidate genes regulating pod color.</title>
        <authorList>
            <person name="Motamayor J.C."/>
            <person name="Mockaitis K."/>
            <person name="Schmutz J."/>
            <person name="Haiminen N."/>
            <person name="Iii D.L."/>
            <person name="Cornejo O."/>
            <person name="Findley S.D."/>
            <person name="Zheng P."/>
            <person name="Utro F."/>
            <person name="Royaert S."/>
            <person name="Saski C."/>
            <person name="Jenkins J."/>
            <person name="Podicheti R."/>
            <person name="Zhao M."/>
            <person name="Scheffler B.E."/>
            <person name="Stack J.C."/>
            <person name="Feltus F.A."/>
            <person name="Mustiga G.M."/>
            <person name="Amores F."/>
            <person name="Phillips W."/>
            <person name="Marelli J.P."/>
            <person name="May G.D."/>
            <person name="Shapiro H."/>
            <person name="Ma J."/>
            <person name="Bustamante C.D."/>
            <person name="Schnell R.J."/>
            <person name="Main D."/>
            <person name="Gilbert D."/>
            <person name="Parida L."/>
            <person name="Kuhn D.N."/>
        </authorList>
    </citation>
    <scope>NUCLEOTIDE SEQUENCE [LARGE SCALE GENOMIC DNA]</scope>
    <source>
        <strain evidence="2">cv. Matina 1-6</strain>
    </source>
</reference>
<dbReference type="HOGENOM" id="CLU_2502488_0_0_1"/>
<organism evidence="1 2">
    <name type="scientific">Theobroma cacao</name>
    <name type="common">Cacao</name>
    <name type="synonym">Cocoa</name>
    <dbReference type="NCBI Taxonomy" id="3641"/>
    <lineage>
        <taxon>Eukaryota</taxon>
        <taxon>Viridiplantae</taxon>
        <taxon>Streptophyta</taxon>
        <taxon>Embryophyta</taxon>
        <taxon>Tracheophyta</taxon>
        <taxon>Spermatophyta</taxon>
        <taxon>Magnoliopsida</taxon>
        <taxon>eudicotyledons</taxon>
        <taxon>Gunneridae</taxon>
        <taxon>Pentapetalae</taxon>
        <taxon>rosids</taxon>
        <taxon>malvids</taxon>
        <taxon>Malvales</taxon>
        <taxon>Malvaceae</taxon>
        <taxon>Byttnerioideae</taxon>
        <taxon>Theobroma</taxon>
    </lineage>
</organism>
<accession>A0A061GSG0</accession>
<dbReference type="InParanoid" id="A0A061GSG0"/>
<sequence length="86" mass="9642">MPVRGCSENKSCINVLLGHNDGEDFPATKEFAKVCAIYMADEILQWLENSMVADSDNIKDLDSMMTQLKECGKVGVEIHHMSRHKS</sequence>
<dbReference type="AlphaFoldDB" id="A0A061GSG0"/>
<dbReference type="Proteomes" id="UP000026915">
    <property type="component" value="Chromosome 9"/>
</dbReference>
<proteinExistence type="predicted"/>
<dbReference type="EMBL" id="CM001887">
    <property type="protein sequence ID" value="EOY32097.1"/>
    <property type="molecule type" value="Genomic_DNA"/>
</dbReference>
<name>A0A061GSG0_THECC</name>
<evidence type="ECO:0000313" key="2">
    <source>
        <dbReference type="Proteomes" id="UP000026915"/>
    </source>
</evidence>